<evidence type="ECO:0000313" key="2">
    <source>
        <dbReference type="EMBL" id="KAB8213788.1"/>
    </source>
</evidence>
<evidence type="ECO:0000313" key="3">
    <source>
        <dbReference type="Proteomes" id="UP000326799"/>
    </source>
</evidence>
<name>A0A5N6E8T0_9EURO</name>
<dbReference type="Proteomes" id="UP000326799">
    <property type="component" value="Unassembled WGS sequence"/>
</dbReference>
<protein>
    <submittedName>
        <fullName evidence="2">Uncharacterized protein</fullName>
    </submittedName>
</protein>
<organism evidence="2 3">
    <name type="scientific">Aspergillus novoparasiticus</name>
    <dbReference type="NCBI Taxonomy" id="986946"/>
    <lineage>
        <taxon>Eukaryota</taxon>
        <taxon>Fungi</taxon>
        <taxon>Dikarya</taxon>
        <taxon>Ascomycota</taxon>
        <taxon>Pezizomycotina</taxon>
        <taxon>Eurotiomycetes</taxon>
        <taxon>Eurotiomycetidae</taxon>
        <taxon>Eurotiales</taxon>
        <taxon>Aspergillaceae</taxon>
        <taxon>Aspergillus</taxon>
        <taxon>Aspergillus subgen. Circumdati</taxon>
    </lineage>
</organism>
<gene>
    <name evidence="2" type="ORF">BDV33DRAFT_49016</name>
</gene>
<dbReference type="AlphaFoldDB" id="A0A5N6E8T0"/>
<dbReference type="EMBL" id="ML733574">
    <property type="protein sequence ID" value="KAB8213788.1"/>
    <property type="molecule type" value="Genomic_DNA"/>
</dbReference>
<feature type="region of interest" description="Disordered" evidence="1">
    <location>
        <begin position="1"/>
        <end position="44"/>
    </location>
</feature>
<proteinExistence type="predicted"/>
<reference evidence="2 3" key="1">
    <citation type="submission" date="2019-04" db="EMBL/GenBank/DDBJ databases">
        <title>Fungal friends and foes A comparative genomics study of 23 Aspergillus species from section Flavi.</title>
        <authorList>
            <consortium name="DOE Joint Genome Institute"/>
            <person name="Kjaerbolling I."/>
            <person name="Vesth T.C."/>
            <person name="Frisvad J.C."/>
            <person name="Nybo J.L."/>
            <person name="Theobald S."/>
            <person name="Kildgaard S."/>
            <person name="Petersen T.I."/>
            <person name="Kuo A."/>
            <person name="Sato A."/>
            <person name="Lyhne E.K."/>
            <person name="Kogle M.E."/>
            <person name="Wiebenga A."/>
            <person name="Kun R.S."/>
            <person name="Lubbers R.J."/>
            <person name="Makela M.R."/>
            <person name="Barry K."/>
            <person name="Chovatia M."/>
            <person name="Clum A."/>
            <person name="Daum C."/>
            <person name="Haridas S."/>
            <person name="He G."/>
            <person name="LaButti K."/>
            <person name="Lipzen A."/>
            <person name="Mondo S."/>
            <person name="Pangilinan J."/>
            <person name="Riley R."/>
            <person name="Salamov A."/>
            <person name="Simmons B.A."/>
            <person name="Magnuson J.K."/>
            <person name="Henrissat B."/>
            <person name="Mortensen U.H."/>
            <person name="Larsen T.O."/>
            <person name="De vries R.P."/>
            <person name="Grigoriev I.V."/>
            <person name="Machida M."/>
            <person name="Baker S.E."/>
            <person name="Andersen M.R."/>
        </authorList>
    </citation>
    <scope>NUCLEOTIDE SEQUENCE [LARGE SCALE GENOMIC DNA]</scope>
    <source>
        <strain evidence="2 3">CBS 126849</strain>
    </source>
</reference>
<accession>A0A5N6E8T0</accession>
<sequence length="100" mass="11310">MRSFGIKSTQPRRKPRPPRPPPYVEQTPYSCSTSMISNSHERRDDIDPVLKEELSSIYTDVPGFEEALFGGVKDLEKAGTAVFHRFIEGMILLQGNSWLA</sequence>
<feature type="compositionally biased region" description="Polar residues" evidence="1">
    <location>
        <begin position="27"/>
        <end position="38"/>
    </location>
</feature>
<evidence type="ECO:0000256" key="1">
    <source>
        <dbReference type="SAM" id="MobiDB-lite"/>
    </source>
</evidence>
<keyword evidence="3" id="KW-1185">Reference proteome</keyword>